<keyword evidence="1" id="KW-0812">Transmembrane</keyword>
<dbReference type="AlphaFoldDB" id="A0A0G1LGZ5"/>
<proteinExistence type="predicted"/>
<comment type="caution">
    <text evidence="2">The sequence shown here is derived from an EMBL/GenBank/DDBJ whole genome shotgun (WGS) entry which is preliminary data.</text>
</comment>
<feature type="transmembrane region" description="Helical" evidence="1">
    <location>
        <begin position="87"/>
        <end position="107"/>
    </location>
</feature>
<dbReference type="Proteomes" id="UP000034087">
    <property type="component" value="Unassembled WGS sequence"/>
</dbReference>
<feature type="transmembrane region" description="Helical" evidence="1">
    <location>
        <begin position="175"/>
        <end position="192"/>
    </location>
</feature>
<reference evidence="2 3" key="1">
    <citation type="journal article" date="2015" name="Nature">
        <title>rRNA introns, odd ribosomes, and small enigmatic genomes across a large radiation of phyla.</title>
        <authorList>
            <person name="Brown C.T."/>
            <person name="Hug L.A."/>
            <person name="Thomas B.C."/>
            <person name="Sharon I."/>
            <person name="Castelle C.J."/>
            <person name="Singh A."/>
            <person name="Wilkins M.J."/>
            <person name="Williams K.H."/>
            <person name="Banfield J.F."/>
        </authorList>
    </citation>
    <scope>NUCLEOTIDE SEQUENCE [LARGE SCALE GENOMIC DNA]</scope>
</reference>
<evidence type="ECO:0000313" key="2">
    <source>
        <dbReference type="EMBL" id="KKT59229.1"/>
    </source>
</evidence>
<protein>
    <recommendedName>
        <fullName evidence="4">DUF5671 domain-containing protein</fullName>
    </recommendedName>
</protein>
<evidence type="ECO:0008006" key="4">
    <source>
        <dbReference type="Google" id="ProtNLM"/>
    </source>
</evidence>
<evidence type="ECO:0000313" key="3">
    <source>
        <dbReference type="Proteomes" id="UP000034087"/>
    </source>
</evidence>
<name>A0A0G1LGZ5_9BACT</name>
<dbReference type="EMBL" id="LCIR01000018">
    <property type="protein sequence ID" value="KKT59229.1"/>
    <property type="molecule type" value="Genomic_DNA"/>
</dbReference>
<feature type="transmembrane region" description="Helical" evidence="1">
    <location>
        <begin position="150"/>
        <end position="169"/>
    </location>
</feature>
<feature type="transmembrane region" description="Helical" evidence="1">
    <location>
        <begin position="113"/>
        <end position="130"/>
    </location>
</feature>
<organism evidence="2 3">
    <name type="scientific">Candidatus Giovannonibacteria bacterium GW2011_GWA1_44_25</name>
    <dbReference type="NCBI Taxonomy" id="1618645"/>
    <lineage>
        <taxon>Bacteria</taxon>
        <taxon>Candidatus Giovannoniibacteriota</taxon>
    </lineage>
</organism>
<accession>A0A0G1LGZ5</accession>
<keyword evidence="1" id="KW-0472">Membrane</keyword>
<keyword evidence="1" id="KW-1133">Transmembrane helix</keyword>
<gene>
    <name evidence="2" type="ORF">UW53_C0018G0010</name>
</gene>
<sequence length="202" mass="22958">MINQELLDYTRRQLTSGVGKEEIGKALATQGWNQQDIEEAFITTEKTSLVSQTPPSISFPVTASNNPSSVIIENKIWLKVIPRTNTGFMVVSLLLVFGLDLVILLASPDLAPFFIAMVVVLGIFGIFYYIENRIFKKKLETTLSKKDKWISLLIILRNLVFLLNFIPYIQILGGLALIFGGIPYLIIYFFLLRYRRKETYAS</sequence>
<evidence type="ECO:0000256" key="1">
    <source>
        <dbReference type="SAM" id="Phobius"/>
    </source>
</evidence>